<organism evidence="1 2">
    <name type="scientific">Deinococcus ruber</name>
    <dbReference type="NCBI Taxonomy" id="1848197"/>
    <lineage>
        <taxon>Bacteria</taxon>
        <taxon>Thermotogati</taxon>
        <taxon>Deinococcota</taxon>
        <taxon>Deinococci</taxon>
        <taxon>Deinococcales</taxon>
        <taxon>Deinococcaceae</taxon>
        <taxon>Deinococcus</taxon>
    </lineage>
</organism>
<protein>
    <submittedName>
        <fullName evidence="1">Uncharacterized protein</fullName>
    </submittedName>
</protein>
<gene>
    <name evidence="1" type="ORF">GCM10008957_30020</name>
</gene>
<accession>A0A918CC66</accession>
<dbReference type="SUPFAM" id="SSF48452">
    <property type="entry name" value="TPR-like"/>
    <property type="match status" value="1"/>
</dbReference>
<dbReference type="Gene3D" id="1.25.40.10">
    <property type="entry name" value="Tetratricopeptide repeat domain"/>
    <property type="match status" value="1"/>
</dbReference>
<reference evidence="1" key="1">
    <citation type="journal article" date="2014" name="Int. J. Syst. Evol. Microbiol.">
        <title>Complete genome sequence of Corynebacterium casei LMG S-19264T (=DSM 44701T), isolated from a smear-ripened cheese.</title>
        <authorList>
            <consortium name="US DOE Joint Genome Institute (JGI-PGF)"/>
            <person name="Walter F."/>
            <person name="Albersmeier A."/>
            <person name="Kalinowski J."/>
            <person name="Ruckert C."/>
        </authorList>
    </citation>
    <scope>NUCLEOTIDE SEQUENCE</scope>
    <source>
        <strain evidence="1">JCM 31311</strain>
    </source>
</reference>
<reference evidence="1" key="2">
    <citation type="submission" date="2020-09" db="EMBL/GenBank/DDBJ databases">
        <authorList>
            <person name="Sun Q."/>
            <person name="Ohkuma M."/>
        </authorList>
    </citation>
    <scope>NUCLEOTIDE SEQUENCE</scope>
    <source>
        <strain evidence="1">JCM 31311</strain>
    </source>
</reference>
<dbReference type="InterPro" id="IPR011990">
    <property type="entry name" value="TPR-like_helical_dom_sf"/>
</dbReference>
<evidence type="ECO:0000313" key="1">
    <source>
        <dbReference type="EMBL" id="GGR15280.1"/>
    </source>
</evidence>
<dbReference type="EMBL" id="BMQL01000018">
    <property type="protein sequence ID" value="GGR15280.1"/>
    <property type="molecule type" value="Genomic_DNA"/>
</dbReference>
<keyword evidence="2" id="KW-1185">Reference proteome</keyword>
<name>A0A918CC66_9DEIO</name>
<evidence type="ECO:0000313" key="2">
    <source>
        <dbReference type="Proteomes" id="UP000603865"/>
    </source>
</evidence>
<dbReference type="AlphaFoldDB" id="A0A918CC66"/>
<sequence length="887" mass="98100">MAVQRLQPRTTVYLNLADVDPDAHSISAYIHQRFGATLGSFPLSQLSYELQRPAAKPGALGTALRDEVLMYLQRTTSAQPLTLLLDNAHVLNSEARTFLLTYLLAAPEFLTNRQHHRLRWIISMRTEVDLPIRNLRTALNIQSIQQHALAFTPQAMRTLGLSELEIQRVAGWPAAVAMLTHAHDAADIVEDMLSTIDEQWLPSLRRASLLSTWRADDPAASALDLRDGWLTHARTHGIPCWPLGDGCFEPLPIITEVLMRALRNRPSEHAAAQRALASVQQGTQPLTATRSYLEAGDVQQAQDLLVDLTSNLAERGQLVAALPQLIVLNPPPTHPLYLSLASSLFDSGQVLRGLEHAEAAVTQNSEPSRALALLARMRLRLGQTDLATTHFRQALSAPEAQHDPLLKAQFALTLAIQARTETVDLAMQAEQLAQQVLGDAVSRSLDEAELLARTARTLSAALRGERETARVQATVVISSLDTLSPGPDLIVALTELARYYADDHEQELAHFCLERAAEMLERGRTTDGSLRLSTARAHVALRSSDLTRAHLHATQAAQDALLLQHPAAHRELLLLLAILELLAATPSTRHLTELAEHYGDQTGVTALIQLLQTLLIGGALPSTWRDTPYLPLEVQILATVREVCEHPLNFLLQTELLTLQRRVGAQAIQSYATLQHLTLPARVQTLLRLPVVQVQVLCAQPQITVNHKSSQIRGMLLLPLLLLLRQRSLDSLEIQTCLVGERTSTRKTALSKLRTWLASRTDRPTGMTRRGTLSVRDWHITFDTQRLQGCSLDTLLEVYQAPVYANWTGNVPAPLQAWRDDVRAVVCERVQAALQASAHALSMAEQQQAMTAWHRLVQRDPELAVFASVHLERQADGWARQSQGEAL</sequence>
<comment type="caution">
    <text evidence="1">The sequence shown here is derived from an EMBL/GenBank/DDBJ whole genome shotgun (WGS) entry which is preliminary data.</text>
</comment>
<proteinExistence type="predicted"/>
<dbReference type="Proteomes" id="UP000603865">
    <property type="component" value="Unassembled WGS sequence"/>
</dbReference>